<reference evidence="2 3" key="1">
    <citation type="submission" date="2015-04" db="EMBL/GenBank/DDBJ databases">
        <title>Complete genome sequence of Schizopora paradoxa KUC8140, a cosmopolitan wood degrader in East Asia.</title>
        <authorList>
            <consortium name="DOE Joint Genome Institute"/>
            <person name="Min B."/>
            <person name="Park H."/>
            <person name="Jang Y."/>
            <person name="Kim J.-J."/>
            <person name="Kim K.H."/>
            <person name="Pangilinan J."/>
            <person name="Lipzen A."/>
            <person name="Riley R."/>
            <person name="Grigoriev I.V."/>
            <person name="Spatafora J.W."/>
            <person name="Choi I.-G."/>
        </authorList>
    </citation>
    <scope>NUCLEOTIDE SEQUENCE [LARGE SCALE GENOMIC DNA]</scope>
    <source>
        <strain evidence="2 3">KUC8140</strain>
    </source>
</reference>
<dbReference type="EMBL" id="KQ085893">
    <property type="protein sequence ID" value="KLO18634.1"/>
    <property type="molecule type" value="Genomic_DNA"/>
</dbReference>
<name>A0A0H2S3S8_9AGAM</name>
<feature type="compositionally biased region" description="Basic and acidic residues" evidence="1">
    <location>
        <begin position="41"/>
        <end position="57"/>
    </location>
</feature>
<feature type="region of interest" description="Disordered" evidence="1">
    <location>
        <begin position="151"/>
        <end position="173"/>
    </location>
</feature>
<dbReference type="InParanoid" id="A0A0H2S3S8"/>
<gene>
    <name evidence="2" type="ORF">SCHPADRAFT_886138</name>
</gene>
<protein>
    <submittedName>
        <fullName evidence="2">Uncharacterized protein</fullName>
    </submittedName>
</protein>
<organism evidence="2 3">
    <name type="scientific">Schizopora paradoxa</name>
    <dbReference type="NCBI Taxonomy" id="27342"/>
    <lineage>
        <taxon>Eukaryota</taxon>
        <taxon>Fungi</taxon>
        <taxon>Dikarya</taxon>
        <taxon>Basidiomycota</taxon>
        <taxon>Agaricomycotina</taxon>
        <taxon>Agaricomycetes</taxon>
        <taxon>Hymenochaetales</taxon>
        <taxon>Schizoporaceae</taxon>
        <taxon>Schizopora</taxon>
    </lineage>
</organism>
<evidence type="ECO:0000313" key="2">
    <source>
        <dbReference type="EMBL" id="KLO18634.1"/>
    </source>
</evidence>
<keyword evidence="3" id="KW-1185">Reference proteome</keyword>
<feature type="compositionally biased region" description="Low complexity" evidence="1">
    <location>
        <begin position="10"/>
        <end position="21"/>
    </location>
</feature>
<proteinExistence type="predicted"/>
<evidence type="ECO:0000256" key="1">
    <source>
        <dbReference type="SAM" id="MobiDB-lite"/>
    </source>
</evidence>
<evidence type="ECO:0000313" key="3">
    <source>
        <dbReference type="Proteomes" id="UP000053477"/>
    </source>
</evidence>
<sequence length="191" mass="21566">MISRPLQILSIPHSGTSPSSSLRNASVDSHHLNKSPLIHVESLKRSDEDSERDRPNELTHSPHRGRDSGYGSPWKSQRMHAEDDLDVFGTFDPELDVDLCSSFPEHSSYNSPFDMMDDDHAIDSAATSLSETSSFRVPIWEDDWFKWRSQDQNNSDSEEEYVTNKKPSKGCDFGGGPEEGLHLKCSMVWVL</sequence>
<feature type="region of interest" description="Disordered" evidence="1">
    <location>
        <begin position="1"/>
        <end position="78"/>
    </location>
</feature>
<accession>A0A0H2S3S8</accession>
<dbReference type="Proteomes" id="UP000053477">
    <property type="component" value="Unassembled WGS sequence"/>
</dbReference>
<dbReference type="AlphaFoldDB" id="A0A0H2S3S8"/>